<protein>
    <submittedName>
        <fullName evidence="1">Superoxide dismutase</fullName>
    </submittedName>
</protein>
<sequence>MLRICPEIPLFPENNGELTARNDTESNVRVQLRIFPEIPLFLEIGDLRDILDKSNTPSGYGGQHRRRSLRLTGSVGAMANRSLPRRNLAIGEFVSASPRSPEARRNFEQFKTNLQESNNDLCTLETGKQTVTNQKPAHLRTKFNHSLRVISARQRRICPGDRQVSARQRTIHHAADTPIYLDLLNKTAVVPYFEDSASTSSVSKIGGDAGLRLSTGKKGILRKILSDTPTFRSALFLALRSPLFFGKRGISGHPERHLDVWLHRFVL</sequence>
<dbReference type="Proteomes" id="UP000325081">
    <property type="component" value="Unassembled WGS sequence"/>
</dbReference>
<evidence type="ECO:0000313" key="1">
    <source>
        <dbReference type="EMBL" id="GER25408.1"/>
    </source>
</evidence>
<accession>A0A5A7NYS6</accession>
<gene>
    <name evidence="1" type="ORF">STAS_00990</name>
</gene>
<organism evidence="1 2">
    <name type="scientific">Striga asiatica</name>
    <name type="common">Asiatic witchweed</name>
    <name type="synonym">Buchnera asiatica</name>
    <dbReference type="NCBI Taxonomy" id="4170"/>
    <lineage>
        <taxon>Eukaryota</taxon>
        <taxon>Viridiplantae</taxon>
        <taxon>Streptophyta</taxon>
        <taxon>Embryophyta</taxon>
        <taxon>Tracheophyta</taxon>
        <taxon>Spermatophyta</taxon>
        <taxon>Magnoliopsida</taxon>
        <taxon>eudicotyledons</taxon>
        <taxon>Gunneridae</taxon>
        <taxon>Pentapetalae</taxon>
        <taxon>asterids</taxon>
        <taxon>lamiids</taxon>
        <taxon>Lamiales</taxon>
        <taxon>Orobanchaceae</taxon>
        <taxon>Buchnereae</taxon>
        <taxon>Striga</taxon>
    </lineage>
</organism>
<reference evidence="2" key="1">
    <citation type="journal article" date="2019" name="Curr. Biol.">
        <title>Genome Sequence of Striga asiatica Provides Insight into the Evolution of Plant Parasitism.</title>
        <authorList>
            <person name="Yoshida S."/>
            <person name="Kim S."/>
            <person name="Wafula E.K."/>
            <person name="Tanskanen J."/>
            <person name="Kim Y.M."/>
            <person name="Honaas L."/>
            <person name="Yang Z."/>
            <person name="Spallek T."/>
            <person name="Conn C.E."/>
            <person name="Ichihashi Y."/>
            <person name="Cheong K."/>
            <person name="Cui S."/>
            <person name="Der J.P."/>
            <person name="Gundlach H."/>
            <person name="Jiao Y."/>
            <person name="Hori C."/>
            <person name="Ishida J.K."/>
            <person name="Kasahara H."/>
            <person name="Kiba T."/>
            <person name="Kim M.S."/>
            <person name="Koo N."/>
            <person name="Laohavisit A."/>
            <person name="Lee Y.H."/>
            <person name="Lumba S."/>
            <person name="McCourt P."/>
            <person name="Mortimer J.C."/>
            <person name="Mutuku J.M."/>
            <person name="Nomura T."/>
            <person name="Sasaki-Sekimoto Y."/>
            <person name="Seto Y."/>
            <person name="Wang Y."/>
            <person name="Wakatake T."/>
            <person name="Sakakibara H."/>
            <person name="Demura T."/>
            <person name="Yamaguchi S."/>
            <person name="Yoneyama K."/>
            <person name="Manabe R.I."/>
            <person name="Nelson D.C."/>
            <person name="Schulman A.H."/>
            <person name="Timko M.P."/>
            <person name="dePamphilis C.W."/>
            <person name="Choi D."/>
            <person name="Shirasu K."/>
        </authorList>
    </citation>
    <scope>NUCLEOTIDE SEQUENCE [LARGE SCALE GENOMIC DNA]</scope>
    <source>
        <strain evidence="2">cv. UVA1</strain>
    </source>
</reference>
<keyword evidence="2" id="KW-1185">Reference proteome</keyword>
<name>A0A5A7NYS6_STRAF</name>
<comment type="caution">
    <text evidence="1">The sequence shown here is derived from an EMBL/GenBank/DDBJ whole genome shotgun (WGS) entry which is preliminary data.</text>
</comment>
<dbReference type="EMBL" id="BKCP01000003">
    <property type="protein sequence ID" value="GER25408.1"/>
    <property type="molecule type" value="Genomic_DNA"/>
</dbReference>
<dbReference type="AlphaFoldDB" id="A0A5A7NYS6"/>
<proteinExistence type="predicted"/>
<evidence type="ECO:0000313" key="2">
    <source>
        <dbReference type="Proteomes" id="UP000325081"/>
    </source>
</evidence>